<organism evidence="2">
    <name type="scientific">marine metagenome</name>
    <dbReference type="NCBI Taxonomy" id="408172"/>
    <lineage>
        <taxon>unclassified sequences</taxon>
        <taxon>metagenomes</taxon>
        <taxon>ecological metagenomes</taxon>
    </lineage>
</organism>
<dbReference type="InterPro" id="IPR028082">
    <property type="entry name" value="Peripla_BP_I"/>
</dbReference>
<dbReference type="AlphaFoldDB" id="A0A381XFG2"/>
<dbReference type="SUPFAM" id="SSF53822">
    <property type="entry name" value="Periplasmic binding protein-like I"/>
    <property type="match status" value="1"/>
</dbReference>
<dbReference type="Gene3D" id="3.40.50.2300">
    <property type="match status" value="1"/>
</dbReference>
<protein>
    <recommendedName>
        <fullName evidence="1">Periplasmic binding protein domain-containing protein</fullName>
    </recommendedName>
</protein>
<reference evidence="2" key="1">
    <citation type="submission" date="2018-05" db="EMBL/GenBank/DDBJ databases">
        <authorList>
            <person name="Lanie J.A."/>
            <person name="Ng W.-L."/>
            <person name="Kazmierczak K.M."/>
            <person name="Andrzejewski T.M."/>
            <person name="Davidsen T.M."/>
            <person name="Wayne K.J."/>
            <person name="Tettelin H."/>
            <person name="Glass J.I."/>
            <person name="Rusch D."/>
            <person name="Podicherti R."/>
            <person name="Tsui H.-C.T."/>
            <person name="Winkler M.E."/>
        </authorList>
    </citation>
    <scope>NUCLEOTIDE SEQUENCE</scope>
</reference>
<proteinExistence type="predicted"/>
<feature type="non-terminal residue" evidence="2">
    <location>
        <position position="137"/>
    </location>
</feature>
<accession>A0A381XFG2</accession>
<gene>
    <name evidence="2" type="ORF">METZ01_LOCUS116323</name>
</gene>
<name>A0A381XFG2_9ZZZZ</name>
<dbReference type="InterPro" id="IPR025997">
    <property type="entry name" value="SBP_2_dom"/>
</dbReference>
<evidence type="ECO:0000313" key="2">
    <source>
        <dbReference type="EMBL" id="SVA63469.1"/>
    </source>
</evidence>
<dbReference type="Pfam" id="PF13407">
    <property type="entry name" value="Peripla_BP_4"/>
    <property type="match status" value="1"/>
</dbReference>
<feature type="domain" description="Periplasmic binding protein" evidence="1">
    <location>
        <begin position="17"/>
        <end position="136"/>
    </location>
</feature>
<feature type="non-terminal residue" evidence="2">
    <location>
        <position position="1"/>
    </location>
</feature>
<sequence>VAIVLLETSLTEMSFSIAVLTKNNTNPAYIGARVGIDRMIEHFGCRAVHYVPRRPDDVGEQITLVSKALDRIPDAIIMCPTHPTRLAEAIQSIEASGTPLFFFVSETELSPAVSCIGSDDEALGHAMAERLAGHLEG</sequence>
<dbReference type="EMBL" id="UINC01014986">
    <property type="protein sequence ID" value="SVA63469.1"/>
    <property type="molecule type" value="Genomic_DNA"/>
</dbReference>
<evidence type="ECO:0000259" key="1">
    <source>
        <dbReference type="Pfam" id="PF13407"/>
    </source>
</evidence>